<feature type="compositionally biased region" description="Polar residues" evidence="6">
    <location>
        <begin position="460"/>
        <end position="495"/>
    </location>
</feature>
<keyword evidence="2" id="KW-0812">Transmembrane</keyword>
<keyword evidence="5" id="KW-0472">Membrane</keyword>
<feature type="compositionally biased region" description="Low complexity" evidence="6">
    <location>
        <begin position="283"/>
        <end position="348"/>
    </location>
</feature>
<evidence type="ECO:0000256" key="1">
    <source>
        <dbReference type="ARBA" id="ARBA00004370"/>
    </source>
</evidence>
<dbReference type="GO" id="GO:0006816">
    <property type="term" value="P:calcium ion transport"/>
    <property type="evidence" value="ECO:0007669"/>
    <property type="project" value="TreeGrafter"/>
</dbReference>
<dbReference type="PANTHER" id="PTHR46730">
    <property type="entry name" value="POLYCYSTIN-1"/>
    <property type="match status" value="1"/>
</dbReference>
<dbReference type="InterPro" id="IPR002859">
    <property type="entry name" value="PKD/REJ-like"/>
</dbReference>
<evidence type="ECO:0000259" key="7">
    <source>
        <dbReference type="Pfam" id="PF02010"/>
    </source>
</evidence>
<evidence type="ECO:0000313" key="9">
    <source>
        <dbReference type="Proteomes" id="UP000683360"/>
    </source>
</evidence>
<accession>A0A8S3R0E5</accession>
<evidence type="ECO:0000256" key="3">
    <source>
        <dbReference type="ARBA" id="ARBA00022737"/>
    </source>
</evidence>
<dbReference type="PANTHER" id="PTHR46730:SF1">
    <property type="entry name" value="PLAT DOMAIN-CONTAINING PROTEIN"/>
    <property type="match status" value="1"/>
</dbReference>
<feature type="domain" description="PKD/REJ-like" evidence="7">
    <location>
        <begin position="540"/>
        <end position="881"/>
    </location>
</feature>
<proteinExistence type="predicted"/>
<gene>
    <name evidence="8" type="ORF">MEDL_15153</name>
</gene>
<comment type="subcellular location">
    <subcellularLocation>
        <location evidence="1">Membrane</location>
    </subcellularLocation>
</comment>
<dbReference type="Pfam" id="PF02010">
    <property type="entry name" value="REJ"/>
    <property type="match status" value="1"/>
</dbReference>
<name>A0A8S3R0E5_MYTED</name>
<keyword evidence="9" id="KW-1185">Reference proteome</keyword>
<comment type="caution">
    <text evidence="8">The sequence shown here is derived from an EMBL/GenBank/DDBJ whole genome shotgun (WGS) entry which is preliminary data.</text>
</comment>
<feature type="compositionally biased region" description="Low complexity" evidence="6">
    <location>
        <begin position="355"/>
        <end position="459"/>
    </location>
</feature>
<evidence type="ECO:0000256" key="4">
    <source>
        <dbReference type="ARBA" id="ARBA00022989"/>
    </source>
</evidence>
<dbReference type="AlphaFoldDB" id="A0A8S3R0E5"/>
<dbReference type="EMBL" id="CAJPWZ010000750">
    <property type="protein sequence ID" value="CAG2200526.1"/>
    <property type="molecule type" value="Genomic_DNA"/>
</dbReference>
<evidence type="ECO:0000256" key="2">
    <source>
        <dbReference type="ARBA" id="ARBA00022692"/>
    </source>
</evidence>
<dbReference type="GO" id="GO:0005261">
    <property type="term" value="F:monoatomic cation channel activity"/>
    <property type="evidence" value="ECO:0007669"/>
    <property type="project" value="TreeGrafter"/>
</dbReference>
<evidence type="ECO:0000256" key="5">
    <source>
        <dbReference type="ARBA" id="ARBA00023136"/>
    </source>
</evidence>
<dbReference type="GO" id="GO:0005886">
    <property type="term" value="C:plasma membrane"/>
    <property type="evidence" value="ECO:0007669"/>
    <property type="project" value="TreeGrafter"/>
</dbReference>
<dbReference type="Proteomes" id="UP000683360">
    <property type="component" value="Unassembled WGS sequence"/>
</dbReference>
<evidence type="ECO:0000256" key="6">
    <source>
        <dbReference type="SAM" id="MobiDB-lite"/>
    </source>
</evidence>
<evidence type="ECO:0000313" key="8">
    <source>
        <dbReference type="EMBL" id="CAG2200526.1"/>
    </source>
</evidence>
<feature type="region of interest" description="Disordered" evidence="6">
    <location>
        <begin position="281"/>
        <end position="495"/>
    </location>
</feature>
<keyword evidence="3" id="KW-0677">Repeat</keyword>
<keyword evidence="4" id="KW-1133">Transmembrane helix</keyword>
<sequence length="1003" mass="110702">MHYSYFTLGDFKSLTNGHTATWVIVRVHTDQGWVYEAQGSVFYETSSHPFGGVVFAFSDSQIRLWVPKRGAGSSSANGVPFNAINGWGESGDFGYSETVRVRAFVWDFKSFNHTPIVLEQTSYITSSSFISVPAGYSFQDNNNLLLFSIKAESGNNQGYQFYPAGSSMTDGTTDSNNTKFGSFIYGFTDDKIYYWTPYVNPSGCVLLLDGLWGSQNQQHCLSENDVALMITFNVLTIHEPACGVFPCAGASDRGPECNCTGSGKEGQFCDNDTTQFTTVERLSTSTSSQSDDTTQFTTVERLSTSTSSQSDETTDITTVKTLSTSISSQSDDTTSVTTEETLSTSSSSQREETTDFTTVKTLSTSTSSQSDDTSSVTTVERLSTSPSSQSDDTSSVTTVERLSTSPSSQSDDTSSVTTVERLSTSPSSQSDDTSSVTTVERLSTSPSSQSDDTTSVTTVERLSTSTSTQRHDTTNFTTVERLSTSPSSQREGTDFGYTTTSVYMESDCFEIKTLFGTNHKDENDPLLMLITNDNTITSKVVVALICQNSHRDYNWDLWRKLQNGTYIKDKYFANPGNQPKSAAVSFGKESIPEGNYSLRMVVNLTDSGQFLEDQIYIEYRLPPIITSIQGGSVRYISKYNDLVIDAGPVTYDKVQKYKSVPFNYEWLCRKGLNQSQVDAVLGKFGLPGAPDIITLGTSCNESSWGAKWTIPSENLSLDTWYLLHVKTKKITNIMDKKLLGSADTIRSATALQAVKCRKNCLPKLSLNSLLILNADCPECSLSDTIYEWSILVFNHTTEVFDSLNSVPSINQSRLIVTSLTADEIGIRPDAFREMDRIRFHLLIRTPGRYHSEADYIVSVNAPPYGGSCSITPNTEGSSIITTLAVGDPENNFHSIIRVNIIDFYNGYTTVDLQVTVNNVINTDRSTQSDTELINTITELVNDGMIEARISNDPKQVIYQASIIVASIALIVSKRHTHSHHTPKHMKTNCAYQNSYFLYRFTYL</sequence>
<protein>
    <recommendedName>
        <fullName evidence="7">PKD/REJ-like domain-containing protein</fullName>
    </recommendedName>
</protein>
<dbReference type="OrthoDB" id="5986471at2759"/>
<organism evidence="8 9">
    <name type="scientific">Mytilus edulis</name>
    <name type="common">Blue mussel</name>
    <dbReference type="NCBI Taxonomy" id="6550"/>
    <lineage>
        <taxon>Eukaryota</taxon>
        <taxon>Metazoa</taxon>
        <taxon>Spiralia</taxon>
        <taxon>Lophotrochozoa</taxon>
        <taxon>Mollusca</taxon>
        <taxon>Bivalvia</taxon>
        <taxon>Autobranchia</taxon>
        <taxon>Pteriomorphia</taxon>
        <taxon>Mytilida</taxon>
        <taxon>Mytiloidea</taxon>
        <taxon>Mytilidae</taxon>
        <taxon>Mytilinae</taxon>
        <taxon>Mytilus</taxon>
    </lineage>
</organism>
<reference evidence="8" key="1">
    <citation type="submission" date="2021-03" db="EMBL/GenBank/DDBJ databases">
        <authorList>
            <person name="Bekaert M."/>
        </authorList>
    </citation>
    <scope>NUCLEOTIDE SEQUENCE</scope>
</reference>